<evidence type="ECO:0000313" key="2">
    <source>
        <dbReference type="Proteomes" id="UP000240912"/>
    </source>
</evidence>
<protein>
    <submittedName>
        <fullName evidence="1">STAS/SEC14 domain-containing protein</fullName>
    </submittedName>
</protein>
<dbReference type="InterPro" id="IPR021866">
    <property type="entry name" value="SpoIIAA-like"/>
</dbReference>
<dbReference type="Pfam" id="PF11964">
    <property type="entry name" value="SpoIIAA-like"/>
    <property type="match status" value="1"/>
</dbReference>
<accession>A0A2T3HK10</accession>
<dbReference type="Gene3D" id="3.40.50.10600">
    <property type="entry name" value="SpoIIaa-like domains"/>
    <property type="match status" value="1"/>
</dbReference>
<dbReference type="InterPro" id="IPR036513">
    <property type="entry name" value="STAS_dom_sf"/>
</dbReference>
<name>A0A2T3HK10_9SPHI</name>
<gene>
    <name evidence="1" type="ORF">C7T94_08815</name>
</gene>
<dbReference type="SUPFAM" id="SSF52091">
    <property type="entry name" value="SpoIIaa-like"/>
    <property type="match status" value="1"/>
</dbReference>
<dbReference type="Proteomes" id="UP000240912">
    <property type="component" value="Unassembled WGS sequence"/>
</dbReference>
<dbReference type="InterPro" id="IPR038396">
    <property type="entry name" value="SpoIIAA-like_sf"/>
</dbReference>
<dbReference type="OrthoDB" id="555504at2"/>
<dbReference type="AlphaFoldDB" id="A0A2T3HK10"/>
<dbReference type="EMBL" id="PYLS01000005">
    <property type="protein sequence ID" value="PST82743.1"/>
    <property type="molecule type" value="Genomic_DNA"/>
</dbReference>
<proteinExistence type="predicted"/>
<keyword evidence="2" id="KW-1185">Reference proteome</keyword>
<dbReference type="RefSeq" id="WP_107215004.1">
    <property type="nucleotide sequence ID" value="NZ_KZ686269.1"/>
</dbReference>
<reference evidence="1 2" key="1">
    <citation type="submission" date="2018-03" db="EMBL/GenBank/DDBJ databases">
        <authorList>
            <person name="Keele B.F."/>
        </authorList>
    </citation>
    <scope>NUCLEOTIDE SEQUENCE [LARGE SCALE GENOMIC DNA]</scope>
    <source>
        <strain evidence="1 2">YL28-9</strain>
    </source>
</reference>
<evidence type="ECO:0000313" key="1">
    <source>
        <dbReference type="EMBL" id="PST82743.1"/>
    </source>
</evidence>
<comment type="caution">
    <text evidence="1">The sequence shown here is derived from an EMBL/GenBank/DDBJ whole genome shotgun (WGS) entry which is preliminary data.</text>
</comment>
<sequence>MVQLLQDLPPHVAAYRAAGAVSKEEYDQVVITRVDEVARRFGKINFLVLLETDMDNYSIGAFMRYVAVSFRHFSKWERMAIVTEERWLRTAYDLLGHVVHGEIRTFKIDQLPAAKGWVSGPLAT</sequence>
<organism evidence="1 2">
    <name type="scientific">Pedobacter yulinensis</name>
    <dbReference type="NCBI Taxonomy" id="2126353"/>
    <lineage>
        <taxon>Bacteria</taxon>
        <taxon>Pseudomonadati</taxon>
        <taxon>Bacteroidota</taxon>
        <taxon>Sphingobacteriia</taxon>
        <taxon>Sphingobacteriales</taxon>
        <taxon>Sphingobacteriaceae</taxon>
        <taxon>Pedobacter</taxon>
    </lineage>
</organism>